<proteinExistence type="predicted"/>
<dbReference type="CDD" id="cd05286">
    <property type="entry name" value="QOR2"/>
    <property type="match status" value="1"/>
</dbReference>
<dbReference type="EMBL" id="JAMOIM010000107">
    <property type="protein sequence ID" value="MCW6513175.1"/>
    <property type="molecule type" value="Genomic_DNA"/>
</dbReference>
<reference evidence="4" key="1">
    <citation type="submission" date="2022-05" db="EMBL/GenBank/DDBJ databases">
        <authorList>
            <person name="Pankratov T."/>
        </authorList>
    </citation>
    <scope>NUCLEOTIDE SEQUENCE</scope>
    <source>
        <strain evidence="4">BP6-180914</strain>
    </source>
</reference>
<dbReference type="RefSeq" id="WP_282589547.1">
    <property type="nucleotide sequence ID" value="NZ_JAMOIM010000107.1"/>
</dbReference>
<accession>A0AA42CS64</accession>
<organism evidence="4 5">
    <name type="scientific">Lichenifustis flavocetrariae</name>
    <dbReference type="NCBI Taxonomy" id="2949735"/>
    <lineage>
        <taxon>Bacteria</taxon>
        <taxon>Pseudomonadati</taxon>
        <taxon>Pseudomonadota</taxon>
        <taxon>Alphaproteobacteria</taxon>
        <taxon>Hyphomicrobiales</taxon>
        <taxon>Lichenihabitantaceae</taxon>
        <taxon>Lichenifustis</taxon>
    </lineage>
</organism>
<comment type="caution">
    <text evidence="4">The sequence shown here is derived from an EMBL/GenBank/DDBJ whole genome shotgun (WGS) entry which is preliminary data.</text>
</comment>
<evidence type="ECO:0000256" key="1">
    <source>
        <dbReference type="ARBA" id="ARBA00022857"/>
    </source>
</evidence>
<dbReference type="InterPro" id="IPR047618">
    <property type="entry name" value="QOR-like"/>
</dbReference>
<dbReference type="Gene3D" id="3.40.50.720">
    <property type="entry name" value="NAD(P)-binding Rossmann-like Domain"/>
    <property type="match status" value="1"/>
</dbReference>
<feature type="domain" description="Enoyl reductase (ER)" evidence="3">
    <location>
        <begin position="11"/>
        <end position="322"/>
    </location>
</feature>
<dbReference type="GO" id="GO:0035925">
    <property type="term" value="F:mRNA 3'-UTR AU-rich region binding"/>
    <property type="evidence" value="ECO:0007669"/>
    <property type="project" value="TreeGrafter"/>
</dbReference>
<dbReference type="GO" id="GO:0003960">
    <property type="term" value="F:quinone reductase (NADPH) activity"/>
    <property type="evidence" value="ECO:0007669"/>
    <property type="project" value="InterPro"/>
</dbReference>
<keyword evidence="1" id="KW-0521">NADP</keyword>
<evidence type="ECO:0000256" key="2">
    <source>
        <dbReference type="ARBA" id="ARBA00023002"/>
    </source>
</evidence>
<dbReference type="InterPro" id="IPR020843">
    <property type="entry name" value="ER"/>
</dbReference>
<dbReference type="InterPro" id="IPR013149">
    <property type="entry name" value="ADH-like_C"/>
</dbReference>
<dbReference type="InterPro" id="IPR011032">
    <property type="entry name" value="GroES-like_sf"/>
</dbReference>
<dbReference type="PANTHER" id="PTHR48106:SF13">
    <property type="entry name" value="QUINONE OXIDOREDUCTASE-RELATED"/>
    <property type="match status" value="1"/>
</dbReference>
<dbReference type="InterPro" id="IPR036291">
    <property type="entry name" value="NAD(P)-bd_dom_sf"/>
</dbReference>
<dbReference type="Proteomes" id="UP001165667">
    <property type="component" value="Unassembled WGS sequence"/>
</dbReference>
<dbReference type="SMART" id="SM00829">
    <property type="entry name" value="PKS_ER"/>
    <property type="match status" value="1"/>
</dbReference>
<keyword evidence="2" id="KW-0560">Oxidoreductase</keyword>
<dbReference type="Pfam" id="PF08240">
    <property type="entry name" value="ADH_N"/>
    <property type="match status" value="1"/>
</dbReference>
<evidence type="ECO:0000313" key="4">
    <source>
        <dbReference type="EMBL" id="MCW6513175.1"/>
    </source>
</evidence>
<dbReference type="Pfam" id="PF00107">
    <property type="entry name" value="ADH_zinc_N"/>
    <property type="match status" value="1"/>
</dbReference>
<name>A0AA42CS64_9HYPH</name>
<evidence type="ECO:0000313" key="5">
    <source>
        <dbReference type="Proteomes" id="UP001165667"/>
    </source>
</evidence>
<dbReference type="PANTHER" id="PTHR48106">
    <property type="entry name" value="QUINONE OXIDOREDUCTASE PIG3-RELATED"/>
    <property type="match status" value="1"/>
</dbReference>
<sequence length="324" mass="33176">MSIAIRLTTTGGPDVLTIAQVAPTDPGAGEVWLEQEAIGVNYLDVTQRSGAVPIALPSGLGLEAAGRVASVGPDVTNVTPGDRVAYILGPIGSYASGRLYPANRLIRLPDNLSAEDAATVLFKGITAHYLLHSTCTVGPGTVVLLYGAAGALGQIMVPWAKSLGAFVIGVVSKETSVSRAQDAGCDTVLVWGASDLAAEVTRITGGQKAHVVYDGIGKPTFTASLDCLRPRGMMVSIGASAGAPDPVSLGVLNAKGSLYLTRPGLSAHATELGEYRHRAAAVFAAVAEGIIKPTAWKSFPLSDVAEAHATFENGQAAGAILLRP</sequence>
<dbReference type="GO" id="GO:0070402">
    <property type="term" value="F:NADPH binding"/>
    <property type="evidence" value="ECO:0007669"/>
    <property type="project" value="TreeGrafter"/>
</dbReference>
<dbReference type="Gene3D" id="3.90.180.10">
    <property type="entry name" value="Medium-chain alcohol dehydrogenases, catalytic domain"/>
    <property type="match status" value="1"/>
</dbReference>
<keyword evidence="5" id="KW-1185">Reference proteome</keyword>
<evidence type="ECO:0000259" key="3">
    <source>
        <dbReference type="SMART" id="SM00829"/>
    </source>
</evidence>
<dbReference type="SUPFAM" id="SSF51735">
    <property type="entry name" value="NAD(P)-binding Rossmann-fold domains"/>
    <property type="match status" value="1"/>
</dbReference>
<protein>
    <submittedName>
        <fullName evidence="4">Quinone oxidoreductase</fullName>
    </submittedName>
</protein>
<dbReference type="GO" id="GO:0005829">
    <property type="term" value="C:cytosol"/>
    <property type="evidence" value="ECO:0007669"/>
    <property type="project" value="TreeGrafter"/>
</dbReference>
<dbReference type="SUPFAM" id="SSF50129">
    <property type="entry name" value="GroES-like"/>
    <property type="match status" value="1"/>
</dbReference>
<gene>
    <name evidence="4" type="ORF">M8523_35625</name>
</gene>
<dbReference type="InterPro" id="IPR013154">
    <property type="entry name" value="ADH-like_N"/>
</dbReference>
<dbReference type="AlphaFoldDB" id="A0AA42CS64"/>